<dbReference type="EMBL" id="SLUK01000003">
    <property type="protein sequence ID" value="TCL44154.1"/>
    <property type="molecule type" value="Genomic_DNA"/>
</dbReference>
<evidence type="ECO:0000313" key="2">
    <source>
        <dbReference type="EMBL" id="TCL44154.1"/>
    </source>
</evidence>
<dbReference type="PANTHER" id="PTHR42924:SF3">
    <property type="entry name" value="POLYMERASE_HISTIDINOL PHOSPHATASE N-TERMINAL DOMAIN-CONTAINING PROTEIN"/>
    <property type="match status" value="1"/>
</dbReference>
<dbReference type="Proteomes" id="UP000294682">
    <property type="component" value="Unassembled WGS sequence"/>
</dbReference>
<dbReference type="InterPro" id="IPR052018">
    <property type="entry name" value="PHP_domain"/>
</dbReference>
<dbReference type="GO" id="GO:0004534">
    <property type="term" value="F:5'-3' RNA exonuclease activity"/>
    <property type="evidence" value="ECO:0007669"/>
    <property type="project" value="TreeGrafter"/>
</dbReference>
<protein>
    <recommendedName>
        <fullName evidence="1">Polymerase/histidinol phosphatase N-terminal domain-containing protein</fullName>
    </recommendedName>
</protein>
<dbReference type="Gene3D" id="3.20.20.140">
    <property type="entry name" value="Metal-dependent hydrolases"/>
    <property type="match status" value="1"/>
</dbReference>
<dbReference type="GO" id="GO:0035312">
    <property type="term" value="F:5'-3' DNA exonuclease activity"/>
    <property type="evidence" value="ECO:0007669"/>
    <property type="project" value="TreeGrafter"/>
</dbReference>
<organism evidence="2 3">
    <name type="scientific">Harryflintia acetispora</name>
    <dbReference type="NCBI Taxonomy" id="1849041"/>
    <lineage>
        <taxon>Bacteria</taxon>
        <taxon>Bacillati</taxon>
        <taxon>Bacillota</taxon>
        <taxon>Clostridia</taxon>
        <taxon>Eubacteriales</taxon>
        <taxon>Oscillospiraceae</taxon>
        <taxon>Harryflintia</taxon>
    </lineage>
</organism>
<dbReference type="AlphaFoldDB" id="A0A9X8Y8P7"/>
<dbReference type="RefSeq" id="WP_132084246.1">
    <property type="nucleotide sequence ID" value="NZ_SLUK01000003.1"/>
</dbReference>
<feature type="domain" description="Polymerase/histidinol phosphatase N-terminal" evidence="1">
    <location>
        <begin position="16"/>
        <end position="77"/>
    </location>
</feature>
<gene>
    <name evidence="2" type="ORF">EDD78_103192</name>
</gene>
<dbReference type="SUPFAM" id="SSF89550">
    <property type="entry name" value="PHP domain-like"/>
    <property type="match status" value="1"/>
</dbReference>
<accession>A0A9X8Y8P7</accession>
<dbReference type="SMART" id="SM00481">
    <property type="entry name" value="POLIIIAc"/>
    <property type="match status" value="1"/>
</dbReference>
<sequence>MEKRFLLPEGGRFYKANLHCHSTLSDGALTIGELKEAYKSRGYSVLAYTDHRRYEDHRALSDEDFLALAAYEINIDEYDWMSDHDHCKTYHLNFYDTDPDQNTGEKQKNLLPGHRYQDVGYINDFIARMNELGFLCCYNHPYWSLQTVEDYKNLRGLFAMEIYNHGCEHDGLYGYNPQAYDELLRAGQHIGCLMTDDNHNAFPFGDPLCDSFGGFTMIKAPCLSYRAIIEALKAGDYYSSMGPEINALWLEGSRLHISCSPIEKIFVVTDGRNTYKALARPDETITGACFELSGRDAYIRVDCRDGRGLHACSRAYFADELGV</sequence>
<dbReference type="InterPro" id="IPR003141">
    <property type="entry name" value="Pol/His_phosphatase_N"/>
</dbReference>
<name>A0A9X8Y8P7_9FIRM</name>
<keyword evidence="3" id="KW-1185">Reference proteome</keyword>
<proteinExistence type="predicted"/>
<evidence type="ECO:0000259" key="1">
    <source>
        <dbReference type="SMART" id="SM00481"/>
    </source>
</evidence>
<dbReference type="InterPro" id="IPR016195">
    <property type="entry name" value="Pol/histidinol_Pase-like"/>
</dbReference>
<dbReference type="PANTHER" id="PTHR42924">
    <property type="entry name" value="EXONUCLEASE"/>
    <property type="match status" value="1"/>
</dbReference>
<evidence type="ECO:0000313" key="3">
    <source>
        <dbReference type="Proteomes" id="UP000294682"/>
    </source>
</evidence>
<reference evidence="2 3" key="1">
    <citation type="submission" date="2019-03" db="EMBL/GenBank/DDBJ databases">
        <title>Genomic Encyclopedia of Type Strains, Phase IV (KMG-IV): sequencing the most valuable type-strain genomes for metagenomic binning, comparative biology and taxonomic classification.</title>
        <authorList>
            <person name="Goeker M."/>
        </authorList>
    </citation>
    <scope>NUCLEOTIDE SEQUENCE [LARGE SCALE GENOMIC DNA]</scope>
    <source>
        <strain evidence="2 3">DSM 100433</strain>
    </source>
</reference>
<comment type="caution">
    <text evidence="2">The sequence shown here is derived from an EMBL/GenBank/DDBJ whole genome shotgun (WGS) entry which is preliminary data.</text>
</comment>